<evidence type="ECO:0000313" key="3">
    <source>
        <dbReference type="Proteomes" id="UP000242972"/>
    </source>
</evidence>
<reference evidence="2 3" key="1">
    <citation type="journal article" date="2014" name="BMC Genomics">
        <title>Comparison of environmental and isolate Sulfobacillus genomes reveals diverse carbon, sulfur, nitrogen, and hydrogen metabolisms.</title>
        <authorList>
            <person name="Justice N.B."/>
            <person name="Norman A."/>
            <person name="Brown C.T."/>
            <person name="Singh A."/>
            <person name="Thomas B.C."/>
            <person name="Banfield J.F."/>
        </authorList>
    </citation>
    <scope>NUCLEOTIDE SEQUENCE [LARGE SCALE GENOMIC DNA]</scope>
    <source>
        <strain evidence="2">AMDSBA4</strain>
    </source>
</reference>
<dbReference type="GO" id="GO:0005694">
    <property type="term" value="C:chromosome"/>
    <property type="evidence" value="ECO:0007669"/>
    <property type="project" value="InterPro"/>
</dbReference>
<dbReference type="SUPFAM" id="SSF56726">
    <property type="entry name" value="DNA topoisomerase IV, alpha subunit"/>
    <property type="match status" value="1"/>
</dbReference>
<name>A0A2T2XDR7_9FIRM</name>
<dbReference type="Proteomes" id="UP000242972">
    <property type="component" value="Unassembled WGS sequence"/>
</dbReference>
<proteinExistence type="predicted"/>
<evidence type="ECO:0000313" key="2">
    <source>
        <dbReference type="EMBL" id="PSR32664.1"/>
    </source>
</evidence>
<protein>
    <recommendedName>
        <fullName evidence="1">Wadjet protein JetD C-terminal domain-containing protein</fullName>
    </recommendedName>
</protein>
<gene>
    <name evidence="2" type="ORF">C7B46_12950</name>
</gene>
<dbReference type="Pfam" id="PF09983">
    <property type="entry name" value="JetD_C"/>
    <property type="match status" value="1"/>
</dbReference>
<evidence type="ECO:0000259" key="1">
    <source>
        <dbReference type="Pfam" id="PF09983"/>
    </source>
</evidence>
<dbReference type="AlphaFoldDB" id="A0A2T2XDR7"/>
<dbReference type="InterPro" id="IPR036078">
    <property type="entry name" value="Spo11/TopoVI_A_sf"/>
</dbReference>
<dbReference type="EMBL" id="PXYW01000033">
    <property type="protein sequence ID" value="PSR32664.1"/>
    <property type="molecule type" value="Genomic_DNA"/>
</dbReference>
<sequence length="446" mass="51036">MSQSQWAEQILNALLDRFEGSEAHARGTPSNRRPQVRLEDKILPGYQSGDADPETRRRFHQTLEEWQGLGLVELKWMRHEEGNILEKVYLEWPGLDQVYAICGRQPLSKRANTLREELNAWAPRLALPWMQEWLRDVNSYLEKKRAIPTALIPEDPDKRAALLRSLAGIADKGEEEMPRRVFSSRYLAHSKEFETLVERRLLGLRRRYGKDHESIEDLDDEAVLNQLGITMGEGGISLAGPLTFSLNGSPPINVEWFPHGLAMGSSDVALLNIAAMPVRRVLTIENLTSYRWYLDFEKTSDELVLFINGFPSHGMRRLLQKLWAFSQSMTPPPSFEHWGDIDFGGLQILNHLRRTVTRSFTPWRMDAALLERYANNCIPIAAHYQQRLARLLADPEFQDLYPVIKTIVRIGGTLEQEALAGQDHFGVHDTNGMTQLFTSQAKRSET</sequence>
<feature type="domain" description="Wadjet protein JetD C-terminal" evidence="1">
    <location>
        <begin position="267"/>
        <end position="419"/>
    </location>
</feature>
<accession>A0A2T2XDR7</accession>
<organism evidence="2 3">
    <name type="scientific">Sulfobacillus benefaciens</name>
    <dbReference type="NCBI Taxonomy" id="453960"/>
    <lineage>
        <taxon>Bacteria</taxon>
        <taxon>Bacillati</taxon>
        <taxon>Bacillota</taxon>
        <taxon>Clostridia</taxon>
        <taxon>Eubacteriales</taxon>
        <taxon>Clostridiales Family XVII. Incertae Sedis</taxon>
        <taxon>Sulfobacillus</taxon>
    </lineage>
</organism>
<comment type="caution">
    <text evidence="2">The sequence shown here is derived from an EMBL/GenBank/DDBJ whole genome shotgun (WGS) entry which is preliminary data.</text>
</comment>
<dbReference type="InterPro" id="IPR024534">
    <property type="entry name" value="JetD_C"/>
</dbReference>
<dbReference type="GO" id="GO:0003677">
    <property type="term" value="F:DNA binding"/>
    <property type="evidence" value="ECO:0007669"/>
    <property type="project" value="InterPro"/>
</dbReference>